<dbReference type="NCBIfam" id="TIGR00431">
    <property type="entry name" value="TruB"/>
    <property type="match status" value="1"/>
</dbReference>
<gene>
    <name evidence="5 9" type="primary">truB</name>
    <name evidence="9" type="ORF">G3N55_03465</name>
</gene>
<dbReference type="Proteomes" id="UP000469346">
    <property type="component" value="Unassembled WGS sequence"/>
</dbReference>
<comment type="catalytic activity">
    <reaction evidence="1 5">
        <text>uridine(55) in tRNA = pseudouridine(55) in tRNA</text>
        <dbReference type="Rhea" id="RHEA:42532"/>
        <dbReference type="Rhea" id="RHEA-COMP:10101"/>
        <dbReference type="Rhea" id="RHEA-COMP:10102"/>
        <dbReference type="ChEBI" id="CHEBI:65314"/>
        <dbReference type="ChEBI" id="CHEBI:65315"/>
        <dbReference type="EC" id="5.4.99.25"/>
    </reaction>
</comment>
<evidence type="ECO:0000256" key="6">
    <source>
        <dbReference type="SAM" id="MobiDB-lite"/>
    </source>
</evidence>
<dbReference type="Pfam" id="PF16198">
    <property type="entry name" value="TruB_C_2"/>
    <property type="match status" value="1"/>
</dbReference>
<comment type="similarity">
    <text evidence="2 5">Belongs to the pseudouridine synthase TruB family. Type 1 subfamily.</text>
</comment>
<dbReference type="GO" id="GO:0003723">
    <property type="term" value="F:RNA binding"/>
    <property type="evidence" value="ECO:0007669"/>
    <property type="project" value="InterPro"/>
</dbReference>
<dbReference type="AlphaFoldDB" id="A0A6N9TTT2"/>
<dbReference type="InterPro" id="IPR020103">
    <property type="entry name" value="PsdUridine_synth_cat_dom_sf"/>
</dbReference>
<feature type="domain" description="Pseudouridine synthase II N-terminal" evidence="7">
    <location>
        <begin position="23"/>
        <end position="171"/>
    </location>
</feature>
<dbReference type="HAMAP" id="MF_01080">
    <property type="entry name" value="TruB_bact"/>
    <property type="match status" value="1"/>
</dbReference>
<dbReference type="Pfam" id="PF01509">
    <property type="entry name" value="TruB_N"/>
    <property type="match status" value="1"/>
</dbReference>
<feature type="domain" description="tRNA pseudouridylate synthase B C-terminal" evidence="8">
    <location>
        <begin position="172"/>
        <end position="230"/>
    </location>
</feature>
<evidence type="ECO:0000256" key="3">
    <source>
        <dbReference type="ARBA" id="ARBA00022694"/>
    </source>
</evidence>
<dbReference type="PANTHER" id="PTHR13767:SF2">
    <property type="entry name" value="PSEUDOURIDYLATE SYNTHASE TRUB1"/>
    <property type="match status" value="1"/>
</dbReference>
<evidence type="ECO:0000256" key="5">
    <source>
        <dbReference type="HAMAP-Rule" id="MF_01080"/>
    </source>
</evidence>
<dbReference type="InterPro" id="IPR032819">
    <property type="entry name" value="TruB_C"/>
</dbReference>
<feature type="compositionally biased region" description="Basic and acidic residues" evidence="6">
    <location>
        <begin position="313"/>
        <end position="327"/>
    </location>
</feature>
<name>A0A6N9TTT2_DISTH</name>
<feature type="region of interest" description="Disordered" evidence="6">
    <location>
        <begin position="311"/>
        <end position="334"/>
    </location>
</feature>
<feature type="active site" description="Nucleophile" evidence="5">
    <location>
        <position position="38"/>
    </location>
</feature>
<dbReference type="SUPFAM" id="SSF55120">
    <property type="entry name" value="Pseudouridine synthase"/>
    <property type="match status" value="1"/>
</dbReference>
<dbReference type="PANTHER" id="PTHR13767">
    <property type="entry name" value="TRNA-PSEUDOURIDINE SYNTHASE"/>
    <property type="match status" value="1"/>
</dbReference>
<evidence type="ECO:0000259" key="7">
    <source>
        <dbReference type="Pfam" id="PF01509"/>
    </source>
</evidence>
<comment type="function">
    <text evidence="5">Responsible for synthesis of pseudouridine from uracil-55 in the psi GC loop of transfer RNAs.</text>
</comment>
<evidence type="ECO:0000256" key="2">
    <source>
        <dbReference type="ARBA" id="ARBA00005642"/>
    </source>
</evidence>
<dbReference type="Gene3D" id="3.30.2350.10">
    <property type="entry name" value="Pseudouridine synthase"/>
    <property type="match status" value="1"/>
</dbReference>
<protein>
    <recommendedName>
        <fullName evidence="5">tRNA pseudouridine synthase B</fullName>
        <ecNumber evidence="5">5.4.99.25</ecNumber>
    </recommendedName>
    <alternativeName>
        <fullName evidence="5">tRNA pseudouridine(55) synthase</fullName>
        <shortName evidence="5">Psi55 synthase</shortName>
    </alternativeName>
    <alternativeName>
        <fullName evidence="5">tRNA pseudouridylate synthase</fullName>
    </alternativeName>
    <alternativeName>
        <fullName evidence="5">tRNA-uridine isomerase</fullName>
    </alternativeName>
</protein>
<dbReference type="InterPro" id="IPR014780">
    <property type="entry name" value="tRNA_psdUridine_synth_TruB"/>
</dbReference>
<dbReference type="GO" id="GO:0160148">
    <property type="term" value="F:tRNA pseudouridine(55) synthase activity"/>
    <property type="evidence" value="ECO:0007669"/>
    <property type="project" value="UniProtKB-EC"/>
</dbReference>
<proteinExistence type="inferred from homology"/>
<evidence type="ECO:0000259" key="8">
    <source>
        <dbReference type="Pfam" id="PF16198"/>
    </source>
</evidence>
<dbReference type="RefSeq" id="WP_163298059.1">
    <property type="nucleotide sequence ID" value="NZ_JAAGRR010000024.1"/>
</dbReference>
<dbReference type="EMBL" id="JAAGRR010000024">
    <property type="protein sequence ID" value="NDY41906.1"/>
    <property type="molecule type" value="Genomic_DNA"/>
</dbReference>
<evidence type="ECO:0000256" key="4">
    <source>
        <dbReference type="ARBA" id="ARBA00023235"/>
    </source>
</evidence>
<keyword evidence="3 5" id="KW-0819">tRNA processing</keyword>
<keyword evidence="10" id="KW-1185">Reference proteome</keyword>
<keyword evidence="4 5" id="KW-0413">Isomerase</keyword>
<sequence length="334" mass="36041">MNGVLVLDKPVGVTSFRMVREVRRIAGIRQVGHTGTLDPIASGVLPLCLGRATKISRFIMAGHKVYEGTLHLGVSTDTYDAAGRETGRRPVPALSMDDLRRAAAALTGRLLQAPPPFSAVKHQGRPLYKLARKGIHVEKPPRRIEVFAFDILGADLPRVHFRVHCTKGTYVRSLAHEFGTALGCGAHLAALRRTRSGPFAEDAALPLEEARRAAEAGRLEELLVPTTAALDHIPAVEIDGGMALELREGRPVPLGRLRRALEAQDIQPAPGVPYVRLLAEPPAGAPPELVAVAAWPEPGESPGARVRTLKVWPRSDDGAPEALDRPPRALRKKP</sequence>
<accession>A0A6N9TTT2</accession>
<organism evidence="9 10">
    <name type="scientific">Dissulfurirhabdus thermomarina</name>
    <dbReference type="NCBI Taxonomy" id="1765737"/>
    <lineage>
        <taxon>Bacteria</taxon>
        <taxon>Deltaproteobacteria</taxon>
        <taxon>Dissulfurirhabdaceae</taxon>
        <taxon>Dissulfurirhabdus</taxon>
    </lineage>
</organism>
<dbReference type="EC" id="5.4.99.25" evidence="5"/>
<dbReference type="GO" id="GO:0031119">
    <property type="term" value="P:tRNA pseudouridine synthesis"/>
    <property type="evidence" value="ECO:0007669"/>
    <property type="project" value="UniProtKB-UniRule"/>
</dbReference>
<dbReference type="InterPro" id="IPR002501">
    <property type="entry name" value="PsdUridine_synth_N"/>
</dbReference>
<dbReference type="GO" id="GO:1990481">
    <property type="term" value="P:mRNA pseudouridine synthesis"/>
    <property type="evidence" value="ECO:0007669"/>
    <property type="project" value="TreeGrafter"/>
</dbReference>
<evidence type="ECO:0000313" key="10">
    <source>
        <dbReference type="Proteomes" id="UP000469346"/>
    </source>
</evidence>
<dbReference type="CDD" id="cd02573">
    <property type="entry name" value="PseudoU_synth_EcTruB"/>
    <property type="match status" value="1"/>
</dbReference>
<evidence type="ECO:0000313" key="9">
    <source>
        <dbReference type="EMBL" id="NDY41906.1"/>
    </source>
</evidence>
<comment type="caution">
    <text evidence="9">The sequence shown here is derived from an EMBL/GenBank/DDBJ whole genome shotgun (WGS) entry which is preliminary data.</text>
</comment>
<reference evidence="9 10" key="1">
    <citation type="submission" date="2020-02" db="EMBL/GenBank/DDBJ databases">
        <title>Comparative genomics of sulfur disproportionating microorganisms.</title>
        <authorList>
            <person name="Ward L.M."/>
            <person name="Bertran E."/>
            <person name="Johnston D.T."/>
        </authorList>
    </citation>
    <scope>NUCLEOTIDE SEQUENCE [LARGE SCALE GENOMIC DNA]</scope>
    <source>
        <strain evidence="9 10">DSM 100025</strain>
    </source>
</reference>
<evidence type="ECO:0000256" key="1">
    <source>
        <dbReference type="ARBA" id="ARBA00000385"/>
    </source>
</evidence>